<keyword evidence="2" id="KW-1185">Reference proteome</keyword>
<gene>
    <name evidence="1" type="ORF">H8B19_13915</name>
</gene>
<dbReference type="Pfam" id="PF11236">
    <property type="entry name" value="DUF3037"/>
    <property type="match status" value="1"/>
</dbReference>
<reference evidence="1" key="1">
    <citation type="journal article" date="2018" name="Int. J. Syst. Evol. Microbiol.">
        <title>Neptunicella marina gen. nov., sp. nov., isolated from surface seawater.</title>
        <authorList>
            <person name="Liu X."/>
            <person name="Lai Q."/>
            <person name="Du Y."/>
            <person name="Zhang X."/>
            <person name="Liu Z."/>
            <person name="Sun F."/>
            <person name="Shao Z."/>
        </authorList>
    </citation>
    <scope>NUCLEOTIDE SEQUENCE</scope>
    <source>
        <strain evidence="1">S27-2</strain>
    </source>
</reference>
<organism evidence="1 2">
    <name type="scientific">Neptunicella marina</name>
    <dbReference type="NCBI Taxonomy" id="2125989"/>
    <lineage>
        <taxon>Bacteria</taxon>
        <taxon>Pseudomonadati</taxon>
        <taxon>Pseudomonadota</taxon>
        <taxon>Gammaproteobacteria</taxon>
        <taxon>Alteromonadales</taxon>
        <taxon>Alteromonadaceae</taxon>
        <taxon>Neptunicella</taxon>
    </lineage>
</organism>
<dbReference type="RefSeq" id="WP_186507493.1">
    <property type="nucleotide sequence ID" value="NZ_JACNEP010000012.1"/>
</dbReference>
<dbReference type="Proteomes" id="UP000601768">
    <property type="component" value="Unassembled WGS sequence"/>
</dbReference>
<name>A0A8J6IX51_9ALTE</name>
<sequence>MKSNFNTVYQYAVVRFMPFIETREFANVGVVLIAPKTGRFLFKLAPKRFGRVTQFFEDLDGKLYKNAIDTFTAELDRIQQYCIDHGIRGKQLVDYFGELTRHRESVVHFGNVGRKMGEENDIVELENLYQRFVARNFVNDDYREKQMVRVLRQTFKTKLPVKYVEKTLKAGIFDITVPFVRKTEQGIRVIKPLAFDQLTPLKAAEHGELWVNRIQKLINNNVVMPDRALFAVERPTLDRANFVQVYDHIVGEIKHLGVNVDQFDNMEGILRFAKADLVTETPEQRH</sequence>
<dbReference type="InterPro" id="IPR021398">
    <property type="entry name" value="DUF3037"/>
</dbReference>
<protein>
    <submittedName>
        <fullName evidence="1">DUF3037 domain-containing protein</fullName>
    </submittedName>
</protein>
<evidence type="ECO:0000313" key="2">
    <source>
        <dbReference type="Proteomes" id="UP000601768"/>
    </source>
</evidence>
<accession>A0A8J6IX51</accession>
<dbReference type="EMBL" id="JACNEP010000012">
    <property type="protein sequence ID" value="MBC3766978.1"/>
    <property type="molecule type" value="Genomic_DNA"/>
</dbReference>
<proteinExistence type="predicted"/>
<evidence type="ECO:0000313" key="1">
    <source>
        <dbReference type="EMBL" id="MBC3766978.1"/>
    </source>
</evidence>
<dbReference type="AlphaFoldDB" id="A0A8J6IX51"/>
<comment type="caution">
    <text evidence="1">The sequence shown here is derived from an EMBL/GenBank/DDBJ whole genome shotgun (WGS) entry which is preliminary data.</text>
</comment>
<reference evidence="1" key="2">
    <citation type="submission" date="2020-08" db="EMBL/GenBank/DDBJ databases">
        <authorList>
            <person name="Lai Q."/>
        </authorList>
    </citation>
    <scope>NUCLEOTIDE SEQUENCE</scope>
    <source>
        <strain evidence="1">S27-2</strain>
    </source>
</reference>